<comment type="caution">
    <text evidence="2">The sequence shown here is derived from an EMBL/GenBank/DDBJ whole genome shotgun (WGS) entry which is preliminary data.</text>
</comment>
<protein>
    <submittedName>
        <fullName evidence="2">Uncharacterized protein</fullName>
    </submittedName>
</protein>
<dbReference type="RefSeq" id="WP_386162922.1">
    <property type="nucleotide sequence ID" value="NZ_JBHMBS010000037.1"/>
</dbReference>
<proteinExistence type="predicted"/>
<name>A0ABV5TRG5_9ACTN</name>
<dbReference type="Proteomes" id="UP001589610">
    <property type="component" value="Unassembled WGS sequence"/>
</dbReference>
<keyword evidence="3" id="KW-1185">Reference proteome</keyword>
<reference evidence="2 3" key="1">
    <citation type="submission" date="2024-09" db="EMBL/GenBank/DDBJ databases">
        <authorList>
            <person name="Sun Q."/>
            <person name="Mori K."/>
        </authorList>
    </citation>
    <scope>NUCLEOTIDE SEQUENCE [LARGE SCALE GENOMIC DNA]</scope>
    <source>
        <strain evidence="2 3">JCM 3028</strain>
    </source>
</reference>
<organism evidence="2 3">
    <name type="scientific">Streptosporangium vulgare</name>
    <dbReference type="NCBI Taxonomy" id="46190"/>
    <lineage>
        <taxon>Bacteria</taxon>
        <taxon>Bacillati</taxon>
        <taxon>Actinomycetota</taxon>
        <taxon>Actinomycetes</taxon>
        <taxon>Streptosporangiales</taxon>
        <taxon>Streptosporangiaceae</taxon>
        <taxon>Streptosporangium</taxon>
    </lineage>
</organism>
<evidence type="ECO:0000256" key="1">
    <source>
        <dbReference type="SAM" id="MobiDB-lite"/>
    </source>
</evidence>
<dbReference type="EMBL" id="JBHMBS010000037">
    <property type="protein sequence ID" value="MFB9681712.1"/>
    <property type="molecule type" value="Genomic_DNA"/>
</dbReference>
<feature type="compositionally biased region" description="Low complexity" evidence="1">
    <location>
        <begin position="1"/>
        <end position="19"/>
    </location>
</feature>
<sequence length="211" mass="21133">MRNPPTTAQPSAQPTAGPGTPASVYCHQVTGRLPGTGPVLAVLTGGPADLAVAQAAATWAAGTGSLVIAATVVTGTGFSLNPLLHQVRARRQDADSLTVIGRLTPILTAAGVAWLRTVVAVPTRAGPAPTPSLTPALPLATIRRLVDRFTAVAVVTAAPLHDPAGRLAPLPPQAATVAITAASTVAGTEALGAHRQQSSATTDSPDHEEEA</sequence>
<feature type="region of interest" description="Disordered" evidence="1">
    <location>
        <begin position="1"/>
        <end position="22"/>
    </location>
</feature>
<feature type="region of interest" description="Disordered" evidence="1">
    <location>
        <begin position="188"/>
        <end position="211"/>
    </location>
</feature>
<evidence type="ECO:0000313" key="2">
    <source>
        <dbReference type="EMBL" id="MFB9681712.1"/>
    </source>
</evidence>
<gene>
    <name evidence="2" type="ORF">ACFFRH_40075</name>
</gene>
<evidence type="ECO:0000313" key="3">
    <source>
        <dbReference type="Proteomes" id="UP001589610"/>
    </source>
</evidence>
<accession>A0ABV5TRG5</accession>